<dbReference type="Proteomes" id="UP000279236">
    <property type="component" value="Unassembled WGS sequence"/>
</dbReference>
<name>A0A427XJK0_9TREE</name>
<dbReference type="AlphaFoldDB" id="A0A427XJK0"/>
<protein>
    <submittedName>
        <fullName evidence="2">Uncharacterized protein</fullName>
    </submittedName>
</protein>
<dbReference type="RefSeq" id="XP_028474110.1">
    <property type="nucleotide sequence ID" value="XM_028617647.1"/>
</dbReference>
<dbReference type="EMBL" id="RSCE01000011">
    <property type="protein sequence ID" value="RSH78963.1"/>
    <property type="molecule type" value="Genomic_DNA"/>
</dbReference>
<organism evidence="2 3">
    <name type="scientific">Apiotrichum porosum</name>
    <dbReference type="NCBI Taxonomy" id="105984"/>
    <lineage>
        <taxon>Eukaryota</taxon>
        <taxon>Fungi</taxon>
        <taxon>Dikarya</taxon>
        <taxon>Basidiomycota</taxon>
        <taxon>Agaricomycotina</taxon>
        <taxon>Tremellomycetes</taxon>
        <taxon>Trichosporonales</taxon>
        <taxon>Trichosporonaceae</taxon>
        <taxon>Apiotrichum</taxon>
    </lineage>
</organism>
<evidence type="ECO:0000313" key="3">
    <source>
        <dbReference type="Proteomes" id="UP000279236"/>
    </source>
</evidence>
<keyword evidence="3" id="KW-1185">Reference proteome</keyword>
<sequence length="238" mass="26531">MSKTTAQHDEADIIVLPHQQPGPPQPGVWTPWTVHDGEFYPSFYALCTNVYCTCKHHVHDTKLFMVAEHAPGGDAVGQRYRALANQPTMCNRVGGIFRPDAVRSVPGGPCFVRIADGQVTNPDGTTVASDQEERDAQEIRNVVRISAQNDERESNKDVIAAPHVMSHEHRQHAVHAENVALHEALARRDSRVAELEHETRVLGRKLKNTVDEMSDQVVDLQEEVGQLKRAAAERAREM</sequence>
<gene>
    <name evidence="2" type="ORF">EHS24_001887</name>
</gene>
<keyword evidence="1" id="KW-0175">Coiled coil</keyword>
<reference evidence="2 3" key="1">
    <citation type="submission" date="2018-11" db="EMBL/GenBank/DDBJ databases">
        <title>Genome sequence of Apiotrichum porosum DSM 27194.</title>
        <authorList>
            <person name="Aliyu H."/>
            <person name="Gorte O."/>
            <person name="Ochsenreither K."/>
        </authorList>
    </citation>
    <scope>NUCLEOTIDE SEQUENCE [LARGE SCALE GENOMIC DNA]</scope>
    <source>
        <strain evidence="2 3">DSM 27194</strain>
    </source>
</reference>
<evidence type="ECO:0000313" key="2">
    <source>
        <dbReference type="EMBL" id="RSH78963.1"/>
    </source>
</evidence>
<dbReference type="GeneID" id="39586430"/>
<evidence type="ECO:0000256" key="1">
    <source>
        <dbReference type="SAM" id="Coils"/>
    </source>
</evidence>
<comment type="caution">
    <text evidence="2">The sequence shown here is derived from an EMBL/GenBank/DDBJ whole genome shotgun (WGS) entry which is preliminary data.</text>
</comment>
<accession>A0A427XJK0</accession>
<proteinExistence type="predicted"/>
<feature type="coiled-coil region" evidence="1">
    <location>
        <begin position="203"/>
        <end position="237"/>
    </location>
</feature>